<reference evidence="3" key="1">
    <citation type="submission" date="2023-06" db="EMBL/GenBank/DDBJ databases">
        <authorList>
            <person name="Kurt Z."/>
        </authorList>
    </citation>
    <scope>NUCLEOTIDE SEQUENCE</scope>
</reference>
<keyword evidence="1" id="KW-0863">Zinc-finger</keyword>
<evidence type="ECO:0000313" key="3">
    <source>
        <dbReference type="EMBL" id="CAI9928085.1"/>
    </source>
</evidence>
<sequence>MQLIKSQCLINITLQTNYCQLCHQLQPDRIYYCGHVLCKQCTKLCNSVNQKCPICCTSIQQKVKYIKVKQPIYLERSINPGDNQFDFNYCELHCDQIADEYCAACNTFTCFLCRHDHQVKYSKPQTYSLNMQSTDGNITFPFSETQSVVCNDRDYFVINNDEVQLPKINLDDFKKPEIDEFQQIVRGLNKQDQELFYQLAQEGVLPFKAKTDQKTSKRTEKVKTKIQKKFCEQNSQFNECVDLGYVQLLNKGKIQVINTLNTINNSLQPGNVIIQNGLSVVIGQVDNMAQVCNIQFDYQGNSYINLDTIQIQPASTPCQIISSIDSRYHKLISSISLLQTNRAGSVVISSYIQHVIHRICDSSVCFLNKIRNANGIALLADHIVNMHRIVNQRIKPQSLHLHKVTEANFVPNRLVIRNAEHWTYGDQDRSSSQILLNDQVVYLGRTVAQSQNSKICLVFWYSGRLDTYRIGFQNQFELLYYDPATTNDPVKGADLIAKLKVDNKQCACNYSLKADKINTNEGLFDLGPLFETADFQRLFKSDTYVQQTTCCSLDCRSTGIVDQYKQLKSLKYVGKYKKTSYRSNLHQFQEKYQVNAKFSKRQLESNCMPTYTSIPVLAQSTRAKLPALVTIGEDWHHMDQCSSKVGILIPSRKFAADGHVCVRWLNSFQLEIEQLTGNALNFQKQIIKAIQNDGQIRMPPIETKTITYQCNYYEAGKNNLYEINYYCRIVNEDNFQPGRLVAPSIEWESGTELIGVLICQQNQFGVVYWLSGNVNRHRIGSNGKFELTYVDCI</sequence>
<reference evidence="4 5" key="2">
    <citation type="submission" date="2024-07" db="EMBL/GenBank/DDBJ databases">
        <authorList>
            <person name="Akdeniz Z."/>
        </authorList>
    </citation>
    <scope>NUCLEOTIDE SEQUENCE [LARGE SCALE GENOMIC DNA]</scope>
</reference>
<dbReference type="Proteomes" id="UP001642409">
    <property type="component" value="Unassembled WGS sequence"/>
</dbReference>
<evidence type="ECO:0000259" key="2">
    <source>
        <dbReference type="PROSITE" id="PS50089"/>
    </source>
</evidence>
<dbReference type="SUPFAM" id="SSF159034">
    <property type="entry name" value="Mib/herc2 domain-like"/>
    <property type="match status" value="1"/>
</dbReference>
<dbReference type="InterPro" id="IPR001841">
    <property type="entry name" value="Znf_RING"/>
</dbReference>
<keyword evidence="5" id="KW-1185">Reference proteome</keyword>
<name>A0AA86NXU1_9EUKA</name>
<keyword evidence="1" id="KW-0479">Metal-binding</keyword>
<organism evidence="3">
    <name type="scientific">Hexamita inflata</name>
    <dbReference type="NCBI Taxonomy" id="28002"/>
    <lineage>
        <taxon>Eukaryota</taxon>
        <taxon>Metamonada</taxon>
        <taxon>Diplomonadida</taxon>
        <taxon>Hexamitidae</taxon>
        <taxon>Hexamitinae</taxon>
        <taxon>Hexamita</taxon>
    </lineage>
</organism>
<evidence type="ECO:0000313" key="5">
    <source>
        <dbReference type="Proteomes" id="UP001642409"/>
    </source>
</evidence>
<dbReference type="InterPro" id="IPR037252">
    <property type="entry name" value="Mib_Herc2_sf"/>
</dbReference>
<dbReference type="AlphaFoldDB" id="A0AA86NXU1"/>
<keyword evidence="1" id="KW-0862">Zinc</keyword>
<dbReference type="GO" id="GO:0004842">
    <property type="term" value="F:ubiquitin-protein transferase activity"/>
    <property type="evidence" value="ECO:0007669"/>
    <property type="project" value="InterPro"/>
</dbReference>
<dbReference type="PROSITE" id="PS50089">
    <property type="entry name" value="ZF_RING_2"/>
    <property type="match status" value="1"/>
</dbReference>
<dbReference type="EMBL" id="CAXDID020000006">
    <property type="protein sequence ID" value="CAL5975858.1"/>
    <property type="molecule type" value="Genomic_DNA"/>
</dbReference>
<comment type="caution">
    <text evidence="3">The sequence shown here is derived from an EMBL/GenBank/DDBJ whole genome shotgun (WGS) entry which is preliminary data.</text>
</comment>
<gene>
    <name evidence="3" type="ORF">HINF_LOCUS15730</name>
    <name evidence="4" type="ORF">HINF_LOCUS3542</name>
</gene>
<dbReference type="Gene3D" id="2.30.30.40">
    <property type="entry name" value="SH3 Domains"/>
    <property type="match status" value="1"/>
</dbReference>
<evidence type="ECO:0000313" key="4">
    <source>
        <dbReference type="EMBL" id="CAL5975858.1"/>
    </source>
</evidence>
<evidence type="ECO:0000256" key="1">
    <source>
        <dbReference type="PROSITE-ProRule" id="PRU00175"/>
    </source>
</evidence>
<dbReference type="GO" id="GO:0008270">
    <property type="term" value="F:zinc ion binding"/>
    <property type="evidence" value="ECO:0007669"/>
    <property type="project" value="UniProtKB-KW"/>
</dbReference>
<proteinExistence type="predicted"/>
<dbReference type="EMBL" id="CATOUU010000386">
    <property type="protein sequence ID" value="CAI9928085.1"/>
    <property type="molecule type" value="Genomic_DNA"/>
</dbReference>
<feature type="domain" description="RING-type" evidence="2">
    <location>
        <begin position="19"/>
        <end position="55"/>
    </location>
</feature>
<protein>
    <submittedName>
        <fullName evidence="3">Mib_herc2 domain-containing protein</fullName>
    </submittedName>
    <submittedName>
        <fullName evidence="4">Mib_herc2_domain-containing protein</fullName>
    </submittedName>
</protein>
<accession>A0AA86NXU1</accession>